<evidence type="ECO:0000256" key="6">
    <source>
        <dbReference type="ARBA" id="ARBA00022723"/>
    </source>
</evidence>
<comment type="cofactor">
    <cofactor evidence="1">
        <name>Mn(2+)</name>
        <dbReference type="ChEBI" id="CHEBI:29035"/>
    </cofactor>
</comment>
<proteinExistence type="predicted"/>
<gene>
    <name evidence="12" type="ORF">Esi_0771_0003</name>
</gene>
<dbReference type="InParanoid" id="D7G6M4"/>
<dbReference type="GO" id="GO:0005737">
    <property type="term" value="C:cytoplasm"/>
    <property type="evidence" value="ECO:0007669"/>
    <property type="project" value="UniProtKB-SubCell"/>
</dbReference>
<evidence type="ECO:0000256" key="4">
    <source>
        <dbReference type="ARBA" id="ARBA00022490"/>
    </source>
</evidence>
<comment type="subcellular location">
    <subcellularLocation>
        <location evidence="3">Cytoplasm</location>
    </subcellularLocation>
</comment>
<feature type="signal peptide" evidence="9">
    <location>
        <begin position="1"/>
        <end position="19"/>
    </location>
</feature>
<dbReference type="SUPFAM" id="SSF81631">
    <property type="entry name" value="PAP/OAS1 substrate-binding domain"/>
    <property type="match status" value="1"/>
</dbReference>
<dbReference type="Gene3D" id="1.10.1410.10">
    <property type="match status" value="1"/>
</dbReference>
<sequence length="651" mass="71223">MGRHLFLFIIPFLLDRGPSSHLYLWVRFWAHQPGSHKSKTTRVLHIPPRRLLPAAYFRPKNLSVTTTPNCFYAQVGSFVFRIYDASDPVGTLATSHAWQVDAQGRDVELSLRFVLNQLRSTDGKGSVMGALAQLSHLLGHLETAPPQRYNRSVGSALWNAVTSARKQLKGVKLTSSGKGGGGGGGGGTSNRDKDSAADDRKLRAVHGAVWCVLNAIVKNPAAGALLAEAPPQMDPFNINRKGASLPCVAVCRLWQALAKHYKDDFGFTPSEARLEDIDQAVLSSLTDQMSALLPTLLPSPDFGEKREKVRASLERTLMKQLPKMIPKGSTLRVFGSSSNGFGNDGADLDMCIEYARGVQHPDDAGALIESIAEKLKAAGMTKVDSRPTARIPIVIFNDGASGLDCDISVMNPLAVRNTRLMKAYSVADPRVKELAYVLKRWAKRRWVNNASEGTLSSYGYLLCLLHFLQTRNPPVVPNLQALPPDWAGEPLHGVPRLPVVMTKQPTDGLDCDTYFYDPLTPGRDGERRAAVLREFGSRNTASSGELLAGFFRYFALELDCRTSVVSVRLGGLADRERKAEACCWSMHTRLSLEDPFETSYDVAHVLKWSRFKHVRMEFARAYALLAGGGGGGDASSLLETICSQVVLGCFV</sequence>
<evidence type="ECO:0000313" key="12">
    <source>
        <dbReference type="EMBL" id="CBJ33963.1"/>
    </source>
</evidence>
<dbReference type="InterPro" id="IPR054708">
    <property type="entry name" value="MTPAP-like_central"/>
</dbReference>
<evidence type="ECO:0000256" key="3">
    <source>
        <dbReference type="ARBA" id="ARBA00004496"/>
    </source>
</evidence>
<dbReference type="GO" id="GO:0031123">
    <property type="term" value="P:RNA 3'-end processing"/>
    <property type="evidence" value="ECO:0007669"/>
    <property type="project" value="TreeGrafter"/>
</dbReference>
<keyword evidence="7" id="KW-0460">Magnesium</keyword>
<dbReference type="Pfam" id="PF03828">
    <property type="entry name" value="PAP_assoc"/>
    <property type="match status" value="1"/>
</dbReference>
<protein>
    <submittedName>
        <fullName evidence="12">Uncharacterized protein</fullName>
    </submittedName>
</protein>
<dbReference type="eggNOG" id="KOG2277">
    <property type="taxonomic scope" value="Eukaryota"/>
</dbReference>
<evidence type="ECO:0000259" key="10">
    <source>
        <dbReference type="Pfam" id="PF03828"/>
    </source>
</evidence>
<evidence type="ECO:0000313" key="13">
    <source>
        <dbReference type="Proteomes" id="UP000002630"/>
    </source>
</evidence>
<dbReference type="GO" id="GO:0046872">
    <property type="term" value="F:metal ion binding"/>
    <property type="evidence" value="ECO:0007669"/>
    <property type="project" value="UniProtKB-KW"/>
</dbReference>
<dbReference type="Pfam" id="PF22600">
    <property type="entry name" value="MTPAP-like_central"/>
    <property type="match status" value="1"/>
</dbReference>
<evidence type="ECO:0000259" key="11">
    <source>
        <dbReference type="Pfam" id="PF22600"/>
    </source>
</evidence>
<feature type="region of interest" description="Disordered" evidence="8">
    <location>
        <begin position="172"/>
        <end position="198"/>
    </location>
</feature>
<name>D7G6M4_ECTSI</name>
<feature type="domain" description="Poly(A) RNA polymerase mitochondrial-like central palm" evidence="11">
    <location>
        <begin position="285"/>
        <end position="425"/>
    </location>
</feature>
<evidence type="ECO:0000256" key="2">
    <source>
        <dbReference type="ARBA" id="ARBA00001946"/>
    </source>
</evidence>
<evidence type="ECO:0000256" key="9">
    <source>
        <dbReference type="SAM" id="SignalP"/>
    </source>
</evidence>
<dbReference type="AlphaFoldDB" id="D7G6M4"/>
<evidence type="ECO:0000256" key="7">
    <source>
        <dbReference type="ARBA" id="ARBA00022842"/>
    </source>
</evidence>
<keyword evidence="13" id="KW-1185">Reference proteome</keyword>
<evidence type="ECO:0000256" key="5">
    <source>
        <dbReference type="ARBA" id="ARBA00022679"/>
    </source>
</evidence>
<dbReference type="OrthoDB" id="407432at2759"/>
<reference evidence="12 13" key="1">
    <citation type="journal article" date="2010" name="Nature">
        <title>The Ectocarpus genome and the independent evolution of multicellularity in brown algae.</title>
        <authorList>
            <person name="Cock J.M."/>
            <person name="Sterck L."/>
            <person name="Rouze P."/>
            <person name="Scornet D."/>
            <person name="Allen A.E."/>
            <person name="Amoutzias G."/>
            <person name="Anthouard V."/>
            <person name="Artiguenave F."/>
            <person name="Aury J.M."/>
            <person name="Badger J.H."/>
            <person name="Beszteri B."/>
            <person name="Billiau K."/>
            <person name="Bonnet E."/>
            <person name="Bothwell J.H."/>
            <person name="Bowler C."/>
            <person name="Boyen C."/>
            <person name="Brownlee C."/>
            <person name="Carrano C.J."/>
            <person name="Charrier B."/>
            <person name="Cho G.Y."/>
            <person name="Coelho S.M."/>
            <person name="Collen J."/>
            <person name="Corre E."/>
            <person name="Da Silva C."/>
            <person name="Delage L."/>
            <person name="Delaroque N."/>
            <person name="Dittami S.M."/>
            <person name="Doulbeau S."/>
            <person name="Elias M."/>
            <person name="Farnham G."/>
            <person name="Gachon C.M."/>
            <person name="Gschloessl B."/>
            <person name="Heesch S."/>
            <person name="Jabbari K."/>
            <person name="Jubin C."/>
            <person name="Kawai H."/>
            <person name="Kimura K."/>
            <person name="Kloareg B."/>
            <person name="Kupper F.C."/>
            <person name="Lang D."/>
            <person name="Le Bail A."/>
            <person name="Leblanc C."/>
            <person name="Lerouge P."/>
            <person name="Lohr M."/>
            <person name="Lopez P.J."/>
            <person name="Martens C."/>
            <person name="Maumus F."/>
            <person name="Michel G."/>
            <person name="Miranda-Saavedra D."/>
            <person name="Morales J."/>
            <person name="Moreau H."/>
            <person name="Motomura T."/>
            <person name="Nagasato C."/>
            <person name="Napoli C.A."/>
            <person name="Nelson D.R."/>
            <person name="Nyvall-Collen P."/>
            <person name="Peters A.F."/>
            <person name="Pommier C."/>
            <person name="Potin P."/>
            <person name="Poulain J."/>
            <person name="Quesneville H."/>
            <person name="Read B."/>
            <person name="Rensing S.A."/>
            <person name="Ritter A."/>
            <person name="Rousvoal S."/>
            <person name="Samanta M."/>
            <person name="Samson G."/>
            <person name="Schroeder D.C."/>
            <person name="Segurens B."/>
            <person name="Strittmatter M."/>
            <person name="Tonon T."/>
            <person name="Tregear J.W."/>
            <person name="Valentin K."/>
            <person name="von Dassow P."/>
            <person name="Yamagishi T."/>
            <person name="Van de Peer Y."/>
            <person name="Wincker P."/>
        </authorList>
    </citation>
    <scope>NUCLEOTIDE SEQUENCE [LARGE SCALE GENOMIC DNA]</scope>
    <source>
        <strain evidence="13">Ec32 / CCAP1310/4</strain>
    </source>
</reference>
<dbReference type="PANTHER" id="PTHR12271">
    <property type="entry name" value="POLY A POLYMERASE CID PAP -RELATED"/>
    <property type="match status" value="1"/>
</dbReference>
<organism evidence="12 13">
    <name type="scientific">Ectocarpus siliculosus</name>
    <name type="common">Brown alga</name>
    <name type="synonym">Conferva siliculosa</name>
    <dbReference type="NCBI Taxonomy" id="2880"/>
    <lineage>
        <taxon>Eukaryota</taxon>
        <taxon>Sar</taxon>
        <taxon>Stramenopiles</taxon>
        <taxon>Ochrophyta</taxon>
        <taxon>PX clade</taxon>
        <taxon>Phaeophyceae</taxon>
        <taxon>Ectocarpales</taxon>
        <taxon>Ectocarpaceae</taxon>
        <taxon>Ectocarpus</taxon>
    </lineage>
</organism>
<evidence type="ECO:0000256" key="1">
    <source>
        <dbReference type="ARBA" id="ARBA00001936"/>
    </source>
</evidence>
<dbReference type="STRING" id="2880.D7G6M4"/>
<dbReference type="CDD" id="cd05402">
    <property type="entry name" value="NT_PAP_TUTase"/>
    <property type="match status" value="1"/>
</dbReference>
<dbReference type="InterPro" id="IPR043519">
    <property type="entry name" value="NT_sf"/>
</dbReference>
<feature type="chain" id="PRO_5003095825" evidence="9">
    <location>
        <begin position="20"/>
        <end position="651"/>
    </location>
</feature>
<dbReference type="SUPFAM" id="SSF81301">
    <property type="entry name" value="Nucleotidyltransferase"/>
    <property type="match status" value="1"/>
</dbReference>
<dbReference type="EMBL" id="FN649760">
    <property type="protein sequence ID" value="CBJ33963.1"/>
    <property type="molecule type" value="Genomic_DNA"/>
</dbReference>
<dbReference type="Gene3D" id="3.30.460.10">
    <property type="entry name" value="Beta Polymerase, domain 2"/>
    <property type="match status" value="1"/>
</dbReference>
<dbReference type="GO" id="GO:0016779">
    <property type="term" value="F:nucleotidyltransferase activity"/>
    <property type="evidence" value="ECO:0007669"/>
    <property type="project" value="TreeGrafter"/>
</dbReference>
<feature type="domain" description="PAP-associated" evidence="10">
    <location>
        <begin position="544"/>
        <end position="599"/>
    </location>
</feature>
<accession>D7G6M4</accession>
<dbReference type="FunCoup" id="D7G6M4">
    <property type="interactions" value="284"/>
</dbReference>
<dbReference type="Proteomes" id="UP000002630">
    <property type="component" value="Unassembled WGS sequence"/>
</dbReference>
<keyword evidence="9" id="KW-0732">Signal</keyword>
<evidence type="ECO:0000256" key="8">
    <source>
        <dbReference type="SAM" id="MobiDB-lite"/>
    </source>
</evidence>
<keyword evidence="5" id="KW-0808">Transferase</keyword>
<feature type="compositionally biased region" description="Gly residues" evidence="8">
    <location>
        <begin position="177"/>
        <end position="188"/>
    </location>
</feature>
<keyword evidence="4" id="KW-0963">Cytoplasm</keyword>
<keyword evidence="6" id="KW-0479">Metal-binding</keyword>
<comment type="cofactor">
    <cofactor evidence="2">
        <name>Mg(2+)</name>
        <dbReference type="ChEBI" id="CHEBI:18420"/>
    </cofactor>
</comment>
<dbReference type="InterPro" id="IPR002058">
    <property type="entry name" value="PAP_assoc"/>
</dbReference>
<dbReference type="PANTHER" id="PTHR12271:SF40">
    <property type="entry name" value="POLY(A) RNA POLYMERASE GLD2"/>
    <property type="match status" value="1"/>
</dbReference>